<gene>
    <name evidence="1" type="ORF">PITCH_A1300002</name>
</gene>
<proteinExistence type="predicted"/>
<sequence>MPQKGLKILIIGGVACGPKAASRVKRLLPNADVTIIEKGNIISYGACGLPYYVEGFFNKIGILTETPIGIARTPVFFEKVKGVVVLVRTEALGNLKILISRFMAYYNIIKRQRSRTL</sequence>
<organism evidence="1">
    <name type="scientific">uncultured Desulfobacterium sp</name>
    <dbReference type="NCBI Taxonomy" id="201089"/>
    <lineage>
        <taxon>Bacteria</taxon>
        <taxon>Pseudomonadati</taxon>
        <taxon>Thermodesulfobacteriota</taxon>
        <taxon>Desulfobacteria</taxon>
        <taxon>Desulfobacterales</taxon>
        <taxon>Desulfobacteriaceae</taxon>
        <taxon>Desulfobacterium</taxon>
        <taxon>environmental samples</taxon>
    </lineage>
</organism>
<dbReference type="AlphaFoldDB" id="A0A445MSG7"/>
<name>A0A445MSG7_9BACT</name>
<dbReference type="EMBL" id="OJIN01000036">
    <property type="protein sequence ID" value="SPD72372.1"/>
    <property type="molecule type" value="Genomic_DNA"/>
</dbReference>
<accession>A0A445MSG7</accession>
<dbReference type="InterPro" id="IPR036188">
    <property type="entry name" value="FAD/NAD-bd_sf"/>
</dbReference>
<evidence type="ECO:0000313" key="1">
    <source>
        <dbReference type="EMBL" id="SPD72372.1"/>
    </source>
</evidence>
<reference evidence="1" key="1">
    <citation type="submission" date="2018-01" db="EMBL/GenBank/DDBJ databases">
        <authorList>
            <person name="Regsiter A."/>
            <person name="William W."/>
        </authorList>
    </citation>
    <scope>NUCLEOTIDE SEQUENCE</scope>
    <source>
        <strain evidence="1">TRIP AH-1</strain>
    </source>
</reference>
<dbReference type="SUPFAM" id="SSF51905">
    <property type="entry name" value="FAD/NAD(P)-binding domain"/>
    <property type="match status" value="1"/>
</dbReference>
<protein>
    <recommendedName>
        <fullName evidence="2">FAD/NAD(P)-binding domain-containing protein</fullName>
    </recommendedName>
</protein>
<evidence type="ECO:0008006" key="2">
    <source>
        <dbReference type="Google" id="ProtNLM"/>
    </source>
</evidence>
<dbReference type="Gene3D" id="3.50.50.60">
    <property type="entry name" value="FAD/NAD(P)-binding domain"/>
    <property type="match status" value="1"/>
</dbReference>